<evidence type="ECO:0000256" key="2">
    <source>
        <dbReference type="SAM" id="SignalP"/>
    </source>
</evidence>
<dbReference type="eggNOG" id="COG4632">
    <property type="taxonomic scope" value="Bacteria"/>
</dbReference>
<dbReference type="InParanoid" id="K9U6C3"/>
<evidence type="ECO:0000313" key="4">
    <source>
        <dbReference type="EMBL" id="AFY90173.1"/>
    </source>
</evidence>
<proteinExistence type="predicted"/>
<organism evidence="4 5">
    <name type="scientific">Chroococcidiopsis thermalis (strain PCC 7203)</name>
    <dbReference type="NCBI Taxonomy" id="251229"/>
    <lineage>
        <taxon>Bacteria</taxon>
        <taxon>Bacillati</taxon>
        <taxon>Cyanobacteriota</taxon>
        <taxon>Cyanophyceae</taxon>
        <taxon>Chroococcidiopsidales</taxon>
        <taxon>Chroococcidiopsidaceae</taxon>
        <taxon>Chroococcidiopsis</taxon>
    </lineage>
</organism>
<keyword evidence="2" id="KW-0732">Signal</keyword>
<accession>K9U6C3</accession>
<dbReference type="PANTHER" id="PTHR40446:SF2">
    <property type="entry name" value="N-ACETYLGLUCOSAMINE-1-PHOSPHODIESTER ALPHA-N-ACETYLGLUCOSAMINIDASE"/>
    <property type="match status" value="1"/>
</dbReference>
<dbReference type="PATRIC" id="fig|251229.3.peg.5604"/>
<dbReference type="PANTHER" id="PTHR40446">
    <property type="entry name" value="N-ACETYLGLUCOSAMINE-1-PHOSPHODIESTER ALPHA-N-ACETYLGLUCOSAMINIDASE"/>
    <property type="match status" value="1"/>
</dbReference>
<dbReference type="OrthoDB" id="9809781at2"/>
<feature type="region of interest" description="Disordered" evidence="1">
    <location>
        <begin position="49"/>
        <end position="69"/>
    </location>
</feature>
<gene>
    <name evidence="4" type="ORF">Chro_4793</name>
</gene>
<protein>
    <recommendedName>
        <fullName evidence="3">Phosphodiester glycosidase domain-containing protein</fullName>
    </recommendedName>
</protein>
<dbReference type="InterPro" id="IPR018711">
    <property type="entry name" value="NAGPA"/>
</dbReference>
<sequence length="670" mass="72575">MHPNSCSILTPAVKRKFCLLPTSALLWLLTTAPWLTFTAANAQLQAPVTPPVTPSSVPQNTPSRSTTPNGLLAAGDRISLNGRILSAAWRQWEAQPATNRIQTAISDVGLMQLGVDLLNTQDVTRQPIRWFTTPDTPPLVSSIWHSGAYRYLDLSQLAAKVGWQLQSEGDVLRITTPAAKITGLRQGKQTWGDRLVVDLDRPTPWQLTQQPPVTKPKVPLAELPDDPKQQLPSQAVSALSPPYQQWKIAIDAAINPELAQQLNANLAIQLPKQSQISPTPLVKLGTTANLTTIDLNLPVGIFPRVSTLSQPNRIIIDLRPDPIVERNILWARGVRWQQKYINLGRDRFPVTWLEVNPRTTGLALRPIWSAVNSLIGTAPIVTTAQRYTAAAAINAGFFNRNNKLPLGAIRREGRWLSSPILNRGAIAWNDAGQFKIGRLQRQETAIASTGQSLPIVNLNSGYIQAGISRYTSDWGTTYTPLTNNEAIAIVQNNQVTANLSGGLAGKTAFPIPLNGYLLAFRTGSTANLLPIGTLLRLTDGTVPSEFAQYPHAIGAGPLLVQNRQIVLNAKAEGFSDAFSRQTAVRSAIGVTATGNLLIATVHNRVGGTGSTLWETAKLLQQMGSIDALNLDGGSSTSLYLGGQLVNRSPVTAARVHNGFGIFLETESRKQ</sequence>
<feature type="signal peptide" evidence="2">
    <location>
        <begin position="1"/>
        <end position="42"/>
    </location>
</feature>
<dbReference type="RefSeq" id="WP_015156713.1">
    <property type="nucleotide sequence ID" value="NC_019695.1"/>
</dbReference>
<feature type="compositionally biased region" description="Low complexity" evidence="1">
    <location>
        <begin position="54"/>
        <end position="63"/>
    </location>
</feature>
<dbReference type="HOGENOM" id="CLU_014587_0_0_3"/>
<name>K9U6C3_CHRTP</name>
<dbReference type="Pfam" id="PF09992">
    <property type="entry name" value="NAGPA"/>
    <property type="match status" value="1"/>
</dbReference>
<evidence type="ECO:0000313" key="5">
    <source>
        <dbReference type="Proteomes" id="UP000010384"/>
    </source>
</evidence>
<dbReference type="KEGG" id="cthe:Chro_4793"/>
<evidence type="ECO:0000259" key="3">
    <source>
        <dbReference type="Pfam" id="PF09992"/>
    </source>
</evidence>
<evidence type="ECO:0000256" key="1">
    <source>
        <dbReference type="SAM" id="MobiDB-lite"/>
    </source>
</evidence>
<feature type="chain" id="PRO_5003936403" description="Phosphodiester glycosidase domain-containing protein" evidence="2">
    <location>
        <begin position="43"/>
        <end position="670"/>
    </location>
</feature>
<dbReference type="STRING" id="251229.Chro_4793"/>
<dbReference type="AlphaFoldDB" id="K9U6C3"/>
<keyword evidence="5" id="KW-1185">Reference proteome</keyword>
<feature type="domain" description="Phosphodiester glycosidase" evidence="3">
    <location>
        <begin position="485"/>
        <end position="662"/>
    </location>
</feature>
<dbReference type="Proteomes" id="UP000010384">
    <property type="component" value="Chromosome"/>
</dbReference>
<feature type="region of interest" description="Disordered" evidence="1">
    <location>
        <begin position="202"/>
        <end position="229"/>
    </location>
</feature>
<reference evidence="4 5" key="1">
    <citation type="submission" date="2012-06" db="EMBL/GenBank/DDBJ databases">
        <title>Finished chromosome of genome of Chroococcidiopsis thermalis PCC 7203.</title>
        <authorList>
            <consortium name="US DOE Joint Genome Institute"/>
            <person name="Gugger M."/>
            <person name="Coursin T."/>
            <person name="Rippka R."/>
            <person name="Tandeau De Marsac N."/>
            <person name="Huntemann M."/>
            <person name="Wei C.-L."/>
            <person name="Han J."/>
            <person name="Detter J.C."/>
            <person name="Han C."/>
            <person name="Tapia R."/>
            <person name="Davenport K."/>
            <person name="Daligault H."/>
            <person name="Erkkila T."/>
            <person name="Gu W."/>
            <person name="Munk A.C.C."/>
            <person name="Teshima H."/>
            <person name="Xu Y."/>
            <person name="Chain P."/>
            <person name="Chen A."/>
            <person name="Krypides N."/>
            <person name="Mavromatis K."/>
            <person name="Markowitz V."/>
            <person name="Szeto E."/>
            <person name="Ivanova N."/>
            <person name="Mikhailova N."/>
            <person name="Ovchinnikova G."/>
            <person name="Pagani I."/>
            <person name="Pati A."/>
            <person name="Goodwin L."/>
            <person name="Peters L."/>
            <person name="Pitluck S."/>
            <person name="Woyke T."/>
            <person name="Kerfeld C."/>
        </authorList>
    </citation>
    <scope>NUCLEOTIDE SEQUENCE [LARGE SCALE GENOMIC DNA]</scope>
    <source>
        <strain evidence="4 5">PCC 7203</strain>
    </source>
</reference>
<dbReference type="EMBL" id="CP003597">
    <property type="protein sequence ID" value="AFY90173.1"/>
    <property type="molecule type" value="Genomic_DNA"/>
</dbReference>